<reference evidence="3" key="1">
    <citation type="submission" date="2023-07" db="EMBL/GenBank/DDBJ databases">
        <authorList>
            <person name="Yue Y."/>
        </authorList>
    </citation>
    <scope>NUCLEOTIDE SEQUENCE [LARGE SCALE GENOMIC DNA]</scope>
    <source>
        <strain evidence="3">2Y89</strain>
    </source>
</reference>
<proteinExistence type="predicted"/>
<gene>
    <name evidence="2" type="ORF">LBV24_09655</name>
</gene>
<evidence type="ECO:0000256" key="1">
    <source>
        <dbReference type="SAM" id="Phobius"/>
    </source>
</evidence>
<accession>A0ABS7Y2K7</accession>
<dbReference type="EMBL" id="JAIUJS010000004">
    <property type="protein sequence ID" value="MCA0153479.1"/>
    <property type="molecule type" value="Genomic_DNA"/>
</dbReference>
<dbReference type="RefSeq" id="WP_224478439.1">
    <property type="nucleotide sequence ID" value="NZ_JAIUJS010000004.1"/>
</dbReference>
<dbReference type="InterPro" id="IPR018750">
    <property type="entry name" value="DUF2306_membrane"/>
</dbReference>
<feature type="transmembrane region" description="Helical" evidence="1">
    <location>
        <begin position="129"/>
        <end position="148"/>
    </location>
</feature>
<feature type="transmembrane region" description="Helical" evidence="1">
    <location>
        <begin position="44"/>
        <end position="64"/>
    </location>
</feature>
<evidence type="ECO:0000313" key="2">
    <source>
        <dbReference type="EMBL" id="MCA0153479.1"/>
    </source>
</evidence>
<comment type="caution">
    <text evidence="2">The sequence shown here is derived from an EMBL/GenBank/DDBJ whole genome shotgun (WGS) entry which is preliminary data.</text>
</comment>
<dbReference type="Pfam" id="PF10067">
    <property type="entry name" value="DUF2306"/>
    <property type="match status" value="1"/>
</dbReference>
<evidence type="ECO:0000313" key="3">
    <source>
        <dbReference type="Proteomes" id="UP001198402"/>
    </source>
</evidence>
<feature type="transmembrane region" description="Helical" evidence="1">
    <location>
        <begin position="12"/>
        <end position="32"/>
    </location>
</feature>
<keyword evidence="3" id="KW-1185">Reference proteome</keyword>
<name>A0ABS7Y2K7_9FLAO</name>
<dbReference type="Proteomes" id="UP001198402">
    <property type="component" value="Unassembled WGS sequence"/>
</dbReference>
<sequence length="158" mass="18320">MDYLSQIIQNWVGWFHFITSVLALVTGTIVLLNKKGTVFHKRTGYVYVASMLMLNISSFFIVNFEGFSVFHFFAIVSLITIFGGMIPAYKRGKNWLAYHFYFMSWSVVGLYCALWSEVGTRFVNNMKDFWWMVALATFITAFIGARIINKEAKKLNFK</sequence>
<feature type="transmembrane region" description="Helical" evidence="1">
    <location>
        <begin position="96"/>
        <end position="117"/>
    </location>
</feature>
<feature type="transmembrane region" description="Helical" evidence="1">
    <location>
        <begin position="70"/>
        <end position="89"/>
    </location>
</feature>
<keyword evidence="1" id="KW-0812">Transmembrane</keyword>
<keyword evidence="1" id="KW-1133">Transmembrane helix</keyword>
<protein>
    <submittedName>
        <fullName evidence="2">DUF2306 domain-containing protein</fullName>
    </submittedName>
</protein>
<keyword evidence="1" id="KW-0472">Membrane</keyword>
<organism evidence="2 3">
    <name type="scientific">Winogradskyella vincentii</name>
    <dbReference type="NCBI Taxonomy" id="2877122"/>
    <lineage>
        <taxon>Bacteria</taxon>
        <taxon>Pseudomonadati</taxon>
        <taxon>Bacteroidota</taxon>
        <taxon>Flavobacteriia</taxon>
        <taxon>Flavobacteriales</taxon>
        <taxon>Flavobacteriaceae</taxon>
        <taxon>Winogradskyella</taxon>
    </lineage>
</organism>